<dbReference type="Proteomes" id="UP000199504">
    <property type="component" value="Unassembled WGS sequence"/>
</dbReference>
<dbReference type="Pfam" id="PF01566">
    <property type="entry name" value="Nramp"/>
    <property type="match status" value="1"/>
</dbReference>
<proteinExistence type="predicted"/>
<dbReference type="GO" id="GO:0034755">
    <property type="term" value="P:iron ion transmembrane transport"/>
    <property type="evidence" value="ECO:0007669"/>
    <property type="project" value="TreeGrafter"/>
</dbReference>
<evidence type="ECO:0000256" key="1">
    <source>
        <dbReference type="ARBA" id="ARBA00004141"/>
    </source>
</evidence>
<evidence type="ECO:0000256" key="5">
    <source>
        <dbReference type="ARBA" id="ARBA00023136"/>
    </source>
</evidence>
<dbReference type="EMBL" id="FMCX01000005">
    <property type="protein sequence ID" value="SCF32781.1"/>
    <property type="molecule type" value="Genomic_DNA"/>
</dbReference>
<reference evidence="8" key="1">
    <citation type="submission" date="2016-06" db="EMBL/GenBank/DDBJ databases">
        <authorList>
            <person name="Varghese N."/>
            <person name="Submissions Spin"/>
        </authorList>
    </citation>
    <scope>NUCLEOTIDE SEQUENCE [LARGE SCALE GENOMIC DNA]</scope>
    <source>
        <strain evidence="8">DSM 44830</strain>
    </source>
</reference>
<protein>
    <submittedName>
        <fullName evidence="7">Mn2+ and Fe2+ transporters of the NRAMP family</fullName>
    </submittedName>
</protein>
<evidence type="ECO:0000256" key="6">
    <source>
        <dbReference type="SAM" id="Phobius"/>
    </source>
</evidence>
<dbReference type="RefSeq" id="WP_091610267.1">
    <property type="nucleotide sequence ID" value="NZ_FMCX01000005.1"/>
</dbReference>
<keyword evidence="4 6" id="KW-1133">Transmembrane helix</keyword>
<keyword evidence="5 6" id="KW-0472">Membrane</keyword>
<sequence length="408" mass="42980">MRRLLAATLGILSAIGGFVDIGDLVAASQAGARFGMAHAWVLLVGVLGICAYAEMAGRIAAVSGRAVFDLVRERLGPRVALLNLVASWLVTVLTLAAELGGVALALQLASGIHYLIWVPVAAVAVWLVLWRMRFELMERVFGLAGLALLVFAVALFALPTDWGRLGQQSLHVSSGGESWSVYWFVAVALFASTVSPYEVFFFSSGGVEENWSAADLAAARSNVLIGFPVGGFLALSLIAVAAVAYHPSGTSVDSLDQVARPVVTALGGVGLAVAVLAFFAVTFGAALETGLSAAYAAAQYFGWQWGKRVSPRKAARFHSVLLVSVLLGVLMLMTAVDPVQLTEYMLVLSAVVLPLTYLPILVVANDRGYLGDRVNGRWNNLLGALFLLLIVAASVAAIPLAIITRMGQ</sequence>
<feature type="transmembrane region" description="Helical" evidence="6">
    <location>
        <begin position="344"/>
        <end position="364"/>
    </location>
</feature>
<dbReference type="GO" id="GO:0005886">
    <property type="term" value="C:plasma membrane"/>
    <property type="evidence" value="ECO:0007669"/>
    <property type="project" value="TreeGrafter"/>
</dbReference>
<feature type="transmembrane region" description="Helical" evidence="6">
    <location>
        <begin position="81"/>
        <end position="106"/>
    </location>
</feature>
<gene>
    <name evidence="7" type="ORF">GA0070564_105502</name>
</gene>
<dbReference type="InterPro" id="IPR001046">
    <property type="entry name" value="NRAMP_fam"/>
</dbReference>
<feature type="transmembrane region" description="Helical" evidence="6">
    <location>
        <begin position="384"/>
        <end position="403"/>
    </location>
</feature>
<comment type="subcellular location">
    <subcellularLocation>
        <location evidence="1">Membrane</location>
        <topology evidence="1">Multi-pass membrane protein</topology>
    </subcellularLocation>
</comment>
<keyword evidence="3 6" id="KW-0812">Transmembrane</keyword>
<feature type="transmembrane region" description="Helical" evidence="6">
    <location>
        <begin position="319"/>
        <end position="338"/>
    </location>
</feature>
<name>A0A1C4ZJ00_9ACTN</name>
<keyword evidence="2" id="KW-0813">Transport</keyword>
<evidence type="ECO:0000256" key="4">
    <source>
        <dbReference type="ARBA" id="ARBA00022989"/>
    </source>
</evidence>
<accession>A0A1C4ZJ00</accession>
<dbReference type="AlphaFoldDB" id="A0A1C4ZJ00"/>
<evidence type="ECO:0000313" key="7">
    <source>
        <dbReference type="EMBL" id="SCF32781.1"/>
    </source>
</evidence>
<evidence type="ECO:0000313" key="8">
    <source>
        <dbReference type="Proteomes" id="UP000199504"/>
    </source>
</evidence>
<evidence type="ECO:0000256" key="2">
    <source>
        <dbReference type="ARBA" id="ARBA00022448"/>
    </source>
</evidence>
<dbReference type="STRING" id="262898.GA0070564_105502"/>
<organism evidence="7 8">
    <name type="scientific">Micromonospora mirobrigensis</name>
    <dbReference type="NCBI Taxonomy" id="262898"/>
    <lineage>
        <taxon>Bacteria</taxon>
        <taxon>Bacillati</taxon>
        <taxon>Actinomycetota</taxon>
        <taxon>Actinomycetes</taxon>
        <taxon>Micromonosporales</taxon>
        <taxon>Micromonosporaceae</taxon>
        <taxon>Micromonospora</taxon>
    </lineage>
</organism>
<keyword evidence="8" id="KW-1185">Reference proteome</keyword>
<feature type="transmembrane region" description="Helical" evidence="6">
    <location>
        <begin position="265"/>
        <end position="298"/>
    </location>
</feature>
<feature type="transmembrane region" description="Helical" evidence="6">
    <location>
        <begin position="37"/>
        <end position="60"/>
    </location>
</feature>
<feature type="transmembrane region" description="Helical" evidence="6">
    <location>
        <begin position="112"/>
        <end position="129"/>
    </location>
</feature>
<dbReference type="GO" id="GO:0015086">
    <property type="term" value="F:cadmium ion transmembrane transporter activity"/>
    <property type="evidence" value="ECO:0007669"/>
    <property type="project" value="TreeGrafter"/>
</dbReference>
<dbReference type="PANTHER" id="PTHR11706">
    <property type="entry name" value="SOLUTE CARRIER PROTEIN FAMILY 11 MEMBER"/>
    <property type="match status" value="1"/>
</dbReference>
<evidence type="ECO:0000256" key="3">
    <source>
        <dbReference type="ARBA" id="ARBA00022692"/>
    </source>
</evidence>
<dbReference type="GO" id="GO:0005384">
    <property type="term" value="F:manganese ion transmembrane transporter activity"/>
    <property type="evidence" value="ECO:0007669"/>
    <property type="project" value="TreeGrafter"/>
</dbReference>
<feature type="transmembrane region" description="Helical" evidence="6">
    <location>
        <begin position="141"/>
        <end position="160"/>
    </location>
</feature>
<dbReference type="OrthoDB" id="9787548at2"/>
<feature type="transmembrane region" description="Helical" evidence="6">
    <location>
        <begin position="180"/>
        <end position="202"/>
    </location>
</feature>
<dbReference type="PANTHER" id="PTHR11706:SF33">
    <property type="entry name" value="NATURAL RESISTANCE-ASSOCIATED MACROPHAGE PROTEIN 2"/>
    <property type="match status" value="1"/>
</dbReference>
<feature type="transmembrane region" description="Helical" evidence="6">
    <location>
        <begin position="223"/>
        <end position="245"/>
    </location>
</feature>